<dbReference type="Gene3D" id="3.30.479.30">
    <property type="entry name" value="Band 7 domain"/>
    <property type="match status" value="1"/>
</dbReference>
<dbReference type="GO" id="GO:0005886">
    <property type="term" value="C:plasma membrane"/>
    <property type="evidence" value="ECO:0007669"/>
    <property type="project" value="InterPro"/>
</dbReference>
<evidence type="ECO:0000256" key="2">
    <source>
        <dbReference type="ARBA" id="ARBA00008164"/>
    </source>
</evidence>
<protein>
    <submittedName>
        <fullName evidence="4">Slipin family protein</fullName>
    </submittedName>
</protein>
<comment type="similarity">
    <text evidence="2">Belongs to the band 7/mec-2 family.</text>
</comment>
<dbReference type="AlphaFoldDB" id="A0AAU0MZM3"/>
<dbReference type="InterPro" id="IPR036013">
    <property type="entry name" value="Band_7/SPFH_dom_sf"/>
</dbReference>
<dbReference type="PANTHER" id="PTHR10264:SF83">
    <property type="entry name" value="BLL5629 PROTEIN"/>
    <property type="match status" value="1"/>
</dbReference>
<organism evidence="4 5">
    <name type="scientific">Microbulbifer pacificus</name>
    <dbReference type="NCBI Taxonomy" id="407164"/>
    <lineage>
        <taxon>Bacteria</taxon>
        <taxon>Pseudomonadati</taxon>
        <taxon>Pseudomonadota</taxon>
        <taxon>Gammaproteobacteria</taxon>
        <taxon>Cellvibrionales</taxon>
        <taxon>Microbulbiferaceae</taxon>
        <taxon>Microbulbifer</taxon>
    </lineage>
</organism>
<dbReference type="RefSeq" id="WP_318953753.1">
    <property type="nucleotide sequence ID" value="NZ_CP137555.1"/>
</dbReference>
<dbReference type="Proteomes" id="UP001302477">
    <property type="component" value="Chromosome"/>
</dbReference>
<dbReference type="KEGG" id="mpaf:R5R33_16260"/>
<sequence>MFLKVVVVPENHRALVFQGDRYKCLLKSGTHYLPYLSRLSVEIFNLDVLEIPRANLKFLVRRHSELSRYMWQAETREYEVGLIYRDDQLYDCLLPLEEKTLWLGLGDLRLSKFDVRERPLWTETQFSYLLQKRPELAQWFELLNLGDHEVSLIYKEARLIEILPPASEVVLWKGPEANLRAEKIDLHTTLELTDALAQTLRFDLSAKLESRVKNLVFLAEVPERHQGLLEVNGREERWLGPGFYAFWKSGRKVSLTLVDMRLQMIDVSGQEILTRDRVSLRVNLSATFRVSNAARVIEVTTDYTSHVYRALQLALREAVGTRTLDALLENKSALNGDVRKLLGGDLDPLGIEVVDIGVKDIVLPGDMKAILNRVVEAQKEAEANLIRRREETQAMRALNNTAKMMDSSATLMRLKELEALERVTTKIDRISVYGGLEGLVGELVRLRAPPG</sequence>
<evidence type="ECO:0000259" key="3">
    <source>
        <dbReference type="SMART" id="SM00244"/>
    </source>
</evidence>
<comment type="subcellular location">
    <subcellularLocation>
        <location evidence="1">Membrane</location>
        <topology evidence="1">Single-pass membrane protein</topology>
    </subcellularLocation>
</comment>
<dbReference type="Pfam" id="PF01145">
    <property type="entry name" value="Band_7"/>
    <property type="match status" value="1"/>
</dbReference>
<dbReference type="InterPro" id="IPR043202">
    <property type="entry name" value="Band-7_stomatin-like"/>
</dbReference>
<dbReference type="CDD" id="cd13438">
    <property type="entry name" value="SPFH_eoslipins_u2"/>
    <property type="match status" value="1"/>
</dbReference>
<gene>
    <name evidence="4" type="ORF">R5R33_16260</name>
</gene>
<dbReference type="SMART" id="SM00244">
    <property type="entry name" value="PHB"/>
    <property type="match status" value="1"/>
</dbReference>
<evidence type="ECO:0000313" key="4">
    <source>
        <dbReference type="EMBL" id="WOX05279.1"/>
    </source>
</evidence>
<accession>A0AAU0MZM3</accession>
<feature type="domain" description="Band 7" evidence="3">
    <location>
        <begin position="216"/>
        <end position="375"/>
    </location>
</feature>
<name>A0AAU0MZM3_9GAMM</name>
<keyword evidence="5" id="KW-1185">Reference proteome</keyword>
<evidence type="ECO:0000256" key="1">
    <source>
        <dbReference type="ARBA" id="ARBA00004167"/>
    </source>
</evidence>
<reference evidence="4 5" key="1">
    <citation type="submission" date="2023-10" db="EMBL/GenBank/DDBJ databases">
        <title>Description of Microbulbifer bruguierae sp. nov., isolated from the sediments of mangrove plant Bruguiera sexangula and comparative genomic analyses of the genus Microbulbifer.</title>
        <authorList>
            <person name="Long M."/>
        </authorList>
    </citation>
    <scope>NUCLEOTIDE SEQUENCE [LARGE SCALE GENOMIC DNA]</scope>
    <source>
        <strain evidence="4 5">SPO729</strain>
    </source>
</reference>
<dbReference type="EMBL" id="CP137555">
    <property type="protein sequence ID" value="WOX05279.1"/>
    <property type="molecule type" value="Genomic_DNA"/>
</dbReference>
<dbReference type="PANTHER" id="PTHR10264">
    <property type="entry name" value="BAND 7 PROTEIN-RELATED"/>
    <property type="match status" value="1"/>
</dbReference>
<dbReference type="InterPro" id="IPR001107">
    <property type="entry name" value="Band_7"/>
</dbReference>
<dbReference type="SUPFAM" id="SSF117892">
    <property type="entry name" value="Band 7/SPFH domain"/>
    <property type="match status" value="1"/>
</dbReference>
<proteinExistence type="inferred from homology"/>
<evidence type="ECO:0000313" key="5">
    <source>
        <dbReference type="Proteomes" id="UP001302477"/>
    </source>
</evidence>